<name>X1NH65_9ZZZZ</name>
<dbReference type="AlphaFoldDB" id="X1NH65"/>
<proteinExistence type="predicted"/>
<organism evidence="1">
    <name type="scientific">marine sediment metagenome</name>
    <dbReference type="NCBI Taxonomy" id="412755"/>
    <lineage>
        <taxon>unclassified sequences</taxon>
        <taxon>metagenomes</taxon>
        <taxon>ecological metagenomes</taxon>
    </lineage>
</organism>
<sequence length="42" mass="4889">MTAYLKSVNYRNYLGEVVPMDSKRLSGETGWHSGKTEEIKRR</sequence>
<evidence type="ECO:0000313" key="1">
    <source>
        <dbReference type="EMBL" id="GAI29536.1"/>
    </source>
</evidence>
<accession>X1NH65</accession>
<protein>
    <submittedName>
        <fullName evidence="1">Uncharacterized protein</fullName>
    </submittedName>
</protein>
<reference evidence="1" key="1">
    <citation type="journal article" date="2014" name="Front. Microbiol.">
        <title>High frequency of phylogenetically diverse reductive dehalogenase-homologous genes in deep subseafloor sedimentary metagenomes.</title>
        <authorList>
            <person name="Kawai M."/>
            <person name="Futagami T."/>
            <person name="Toyoda A."/>
            <person name="Takaki Y."/>
            <person name="Nishi S."/>
            <person name="Hori S."/>
            <person name="Arai W."/>
            <person name="Tsubouchi T."/>
            <person name="Morono Y."/>
            <person name="Uchiyama I."/>
            <person name="Ito T."/>
            <person name="Fujiyama A."/>
            <person name="Inagaki F."/>
            <person name="Takami H."/>
        </authorList>
    </citation>
    <scope>NUCLEOTIDE SEQUENCE</scope>
    <source>
        <strain evidence="1">Expedition CK06-06</strain>
    </source>
</reference>
<dbReference type="EMBL" id="BARV01017981">
    <property type="protein sequence ID" value="GAI29536.1"/>
    <property type="molecule type" value="Genomic_DNA"/>
</dbReference>
<gene>
    <name evidence="1" type="ORF">S06H3_30523</name>
</gene>
<comment type="caution">
    <text evidence="1">The sequence shown here is derived from an EMBL/GenBank/DDBJ whole genome shotgun (WGS) entry which is preliminary data.</text>
</comment>